<evidence type="ECO:0000313" key="2">
    <source>
        <dbReference type="EMBL" id="QYT03707.1"/>
    </source>
</evidence>
<feature type="compositionally biased region" description="Pro residues" evidence="1">
    <location>
        <begin position="1"/>
        <end position="19"/>
    </location>
</feature>
<reference evidence="2 3" key="1">
    <citation type="journal article" date="2021" name="BMC Genomics">
        <title>Telomere-to-telomere genome assembly of asparaginase-producing Trichoderma simmonsii.</title>
        <authorList>
            <person name="Chung D."/>
            <person name="Kwon Y.M."/>
            <person name="Yang Y."/>
        </authorList>
    </citation>
    <scope>NUCLEOTIDE SEQUENCE [LARGE SCALE GENOMIC DNA]</scope>
    <source>
        <strain evidence="2 3">GH-Sj1</strain>
    </source>
</reference>
<feature type="region of interest" description="Disordered" evidence="1">
    <location>
        <begin position="225"/>
        <end position="244"/>
    </location>
</feature>
<feature type="compositionally biased region" description="Basic residues" evidence="1">
    <location>
        <begin position="184"/>
        <end position="197"/>
    </location>
</feature>
<gene>
    <name evidence="2" type="ORF">H0G86_010654</name>
</gene>
<organism evidence="2 3">
    <name type="scientific">Trichoderma simmonsii</name>
    <dbReference type="NCBI Taxonomy" id="1491479"/>
    <lineage>
        <taxon>Eukaryota</taxon>
        <taxon>Fungi</taxon>
        <taxon>Dikarya</taxon>
        <taxon>Ascomycota</taxon>
        <taxon>Pezizomycotina</taxon>
        <taxon>Sordariomycetes</taxon>
        <taxon>Hypocreomycetidae</taxon>
        <taxon>Hypocreales</taxon>
        <taxon>Hypocreaceae</taxon>
        <taxon>Trichoderma</taxon>
    </lineage>
</organism>
<dbReference type="AlphaFoldDB" id="A0A8G0LKI1"/>
<feature type="region of interest" description="Disordered" evidence="1">
    <location>
        <begin position="184"/>
        <end position="203"/>
    </location>
</feature>
<feature type="region of interest" description="Disordered" evidence="1">
    <location>
        <begin position="87"/>
        <end position="115"/>
    </location>
</feature>
<proteinExistence type="predicted"/>
<evidence type="ECO:0000313" key="3">
    <source>
        <dbReference type="Proteomes" id="UP000826661"/>
    </source>
</evidence>
<name>A0A8G0LKI1_9HYPO</name>
<sequence>MENAPSPPPTPVEHPPSPPKEPRPWKWKCHECNCRHRLSCTRRCLNCGHTLCFAYEGDSKKTLRCIVSFDYSQWIKCTRWRRRIQEQRVSSTEDQANPPAEQTEDSEADESQNTGKKLSLKSMLLNGTYSCFDHCIFPGYCVRKLRGMQREQASSPSGAPPLRSASIKLKVPNLGKKRKLSRIMPRGHRSRGRHGFQKKPSPLSQVWQLESDISGDGDIMDIKEANVKGNPEMGNGGSRVNMST</sequence>
<protein>
    <submittedName>
        <fullName evidence="2">Uncharacterized protein</fullName>
    </submittedName>
</protein>
<keyword evidence="3" id="KW-1185">Reference proteome</keyword>
<evidence type="ECO:0000256" key="1">
    <source>
        <dbReference type="SAM" id="MobiDB-lite"/>
    </source>
</evidence>
<dbReference type="EMBL" id="CP075869">
    <property type="protein sequence ID" value="QYT03707.1"/>
    <property type="molecule type" value="Genomic_DNA"/>
</dbReference>
<dbReference type="Proteomes" id="UP000826661">
    <property type="component" value="Chromosome VI"/>
</dbReference>
<accession>A0A8G0LKI1</accession>
<feature type="region of interest" description="Disordered" evidence="1">
    <location>
        <begin position="1"/>
        <end position="24"/>
    </location>
</feature>